<evidence type="ECO:0000259" key="5">
    <source>
        <dbReference type="Pfam" id="PF05175"/>
    </source>
</evidence>
<evidence type="ECO:0000256" key="3">
    <source>
        <dbReference type="ARBA" id="ARBA00022679"/>
    </source>
</evidence>
<accession>A0ABS8PK03</accession>
<dbReference type="PANTHER" id="PTHR45875:SF1">
    <property type="entry name" value="METHYLTRANSFERASE N6AMT1"/>
    <property type="match status" value="1"/>
</dbReference>
<dbReference type="CDD" id="cd02440">
    <property type="entry name" value="AdoMet_MTases"/>
    <property type="match status" value="1"/>
</dbReference>
<proteinExistence type="inferred from homology"/>
<keyword evidence="2 8" id="KW-0489">Methyltransferase</keyword>
<name>A0ABS8PK03_9PSEU</name>
<comment type="caution">
    <text evidence="8">The sequence shown here is derived from an EMBL/GenBank/DDBJ whole genome shotgun (WGS) entry which is preliminary data.</text>
</comment>
<dbReference type="GO" id="GO:0008168">
    <property type="term" value="F:methyltransferase activity"/>
    <property type="evidence" value="ECO:0007669"/>
    <property type="project" value="UniProtKB-KW"/>
</dbReference>
<gene>
    <name evidence="8" type="ORF">LQ327_28495</name>
</gene>
<feature type="domain" description="DUF7059" evidence="6">
    <location>
        <begin position="14"/>
        <end position="96"/>
    </location>
</feature>
<keyword evidence="9" id="KW-1185">Reference proteome</keyword>
<evidence type="ECO:0000313" key="8">
    <source>
        <dbReference type="EMBL" id="MCD2197319.1"/>
    </source>
</evidence>
<dbReference type="InterPro" id="IPR007848">
    <property type="entry name" value="Small_mtfrase_dom"/>
</dbReference>
<dbReference type="EMBL" id="JAJNDB010000007">
    <property type="protein sequence ID" value="MCD2197319.1"/>
    <property type="molecule type" value="Genomic_DNA"/>
</dbReference>
<dbReference type="Pfam" id="PF25004">
    <property type="entry name" value="DUF7782"/>
    <property type="match status" value="1"/>
</dbReference>
<dbReference type="Gene3D" id="3.40.50.150">
    <property type="entry name" value="Vaccinia Virus protein VP39"/>
    <property type="match status" value="1"/>
</dbReference>
<dbReference type="Pfam" id="PF05175">
    <property type="entry name" value="MTS"/>
    <property type="match status" value="1"/>
</dbReference>
<dbReference type="GO" id="GO:0032259">
    <property type="term" value="P:methylation"/>
    <property type="evidence" value="ECO:0007669"/>
    <property type="project" value="UniProtKB-KW"/>
</dbReference>
<evidence type="ECO:0000256" key="1">
    <source>
        <dbReference type="ARBA" id="ARBA00006149"/>
    </source>
</evidence>
<dbReference type="Pfam" id="PF23186">
    <property type="entry name" value="DUF7059"/>
    <property type="match status" value="1"/>
</dbReference>
<dbReference type="SUPFAM" id="SSF53335">
    <property type="entry name" value="S-adenosyl-L-methionine-dependent methyltransferases"/>
    <property type="match status" value="1"/>
</dbReference>
<protein>
    <submittedName>
        <fullName evidence="8">Methyltransferase</fullName>
    </submittedName>
</protein>
<sequence length="519" mass="54832">MPDVARRLADPLRRAGFTVDGVAEALGSEAGTALDRNEPVPAARAVGDDGALATLVRLFLLDESRRADDVAAAIDPVGLAEAVAAGLLRHDDEGGISAALDLRPHADEHGSWWVLSDLEVRAEGPDDGKGREHVLGTGAASMSLAAATVRRPVATLLDLGAGCGVQTLHAAGHATSLTATDVSERALILARATFALAGVAVEVLTGPWWEPVAGRRFDQVVCNPPFVPGPPEVEHVYRDAGLGGDGASALLVSTVPAYLVEDGVGQLLASWLITRDDVEAAREAGDPHDGWDARPRRWLTEAAAAAAPGGLDAWVVQRDVADPALHVGTWLRDAGVDPASAAGRARAARWLDFFAEHDVVGIGFGFVTLRRTAPGIPGTVVCEDMRQAHGDPLGPEVEAWLDRVAWLRGRDLLDETLVVPPTTALERGYTPVSPEEDVADDDGGWRRIGGTLVRLDGPQWRHDLDELGEALLAGCRGHLPLRDLCELLALAHGRDADELTAAALPVVRELFLHGMVVPR</sequence>
<evidence type="ECO:0000256" key="4">
    <source>
        <dbReference type="ARBA" id="ARBA00022691"/>
    </source>
</evidence>
<feature type="domain" description="DUF7782" evidence="7">
    <location>
        <begin position="398"/>
        <end position="518"/>
    </location>
</feature>
<evidence type="ECO:0000259" key="7">
    <source>
        <dbReference type="Pfam" id="PF25004"/>
    </source>
</evidence>
<evidence type="ECO:0000259" key="6">
    <source>
        <dbReference type="Pfam" id="PF23186"/>
    </source>
</evidence>
<keyword evidence="4" id="KW-0949">S-adenosyl-L-methionine</keyword>
<dbReference type="PANTHER" id="PTHR45875">
    <property type="entry name" value="METHYLTRANSFERASE N6AMT1"/>
    <property type="match status" value="1"/>
</dbReference>
<organism evidence="8 9">
    <name type="scientific">Actinomycetospora endophytica</name>
    <dbReference type="NCBI Taxonomy" id="2291215"/>
    <lineage>
        <taxon>Bacteria</taxon>
        <taxon>Bacillati</taxon>
        <taxon>Actinomycetota</taxon>
        <taxon>Actinomycetes</taxon>
        <taxon>Pseudonocardiales</taxon>
        <taxon>Pseudonocardiaceae</taxon>
        <taxon>Actinomycetospora</taxon>
    </lineage>
</organism>
<dbReference type="InterPro" id="IPR056684">
    <property type="entry name" value="DUF7782"/>
</dbReference>
<reference evidence="8 9" key="1">
    <citation type="submission" date="2021-11" db="EMBL/GenBank/DDBJ databases">
        <title>Draft genome sequence of Actinomycetospora sp. SF1 isolated from the rhizosphere soil.</title>
        <authorList>
            <person name="Duangmal K."/>
            <person name="Chantavorakit T."/>
        </authorList>
    </citation>
    <scope>NUCLEOTIDE SEQUENCE [LARGE SCALE GENOMIC DNA]</scope>
    <source>
        <strain evidence="8 9">TBRC 5722</strain>
    </source>
</reference>
<evidence type="ECO:0000313" key="9">
    <source>
        <dbReference type="Proteomes" id="UP001199469"/>
    </source>
</evidence>
<comment type="similarity">
    <text evidence="1">Belongs to the eukaryotic/archaeal PrmC-related family.</text>
</comment>
<evidence type="ECO:0000256" key="2">
    <source>
        <dbReference type="ARBA" id="ARBA00022603"/>
    </source>
</evidence>
<dbReference type="InterPro" id="IPR055487">
    <property type="entry name" value="DUF7059"/>
</dbReference>
<feature type="domain" description="Methyltransferase small" evidence="5">
    <location>
        <begin position="153"/>
        <end position="229"/>
    </location>
</feature>
<dbReference type="InterPro" id="IPR002052">
    <property type="entry name" value="DNA_methylase_N6_adenine_CS"/>
</dbReference>
<keyword evidence="3" id="KW-0808">Transferase</keyword>
<dbReference type="Proteomes" id="UP001199469">
    <property type="component" value="Unassembled WGS sequence"/>
</dbReference>
<dbReference type="PROSITE" id="PS00092">
    <property type="entry name" value="N6_MTASE"/>
    <property type="match status" value="1"/>
</dbReference>
<dbReference type="InterPro" id="IPR052190">
    <property type="entry name" value="Euk-Arch_PrmC-MTase"/>
</dbReference>
<dbReference type="InterPro" id="IPR029063">
    <property type="entry name" value="SAM-dependent_MTases_sf"/>
</dbReference>